<feature type="chain" id="PRO_5026656938" evidence="1">
    <location>
        <begin position="18"/>
        <end position="248"/>
    </location>
</feature>
<sequence>MKKMILLISLFTFTAMADASDNTIKPIPLTALKKNSKQYFNICEAVKNECKPEAVIWKEKNKNEFYLASPGPRLIKIKKVNNEYFSVNKWDFSMENNNKDILNNELTRTGIYIYPALYPLNKIKKAVALVSKWSVSYSGGGRQEEYANFLMINDNDSYQLAFKNVPFSSKEIIRACFTEDDYAKNTHCHDESWDILNLKILDKNKEFYSWKFITKMYSWPAFKEKNSIQVRSSEIVAYPFQQQPQSNN</sequence>
<evidence type="ECO:0000313" key="2">
    <source>
        <dbReference type="EMBL" id="MTH47705.1"/>
    </source>
</evidence>
<dbReference type="AlphaFoldDB" id="A0A6L6INC4"/>
<dbReference type="EMBL" id="WMJZ01000022">
    <property type="protein sequence ID" value="MTH47705.1"/>
    <property type="molecule type" value="Genomic_DNA"/>
</dbReference>
<dbReference type="Proteomes" id="UP000477739">
    <property type="component" value="Unassembled WGS sequence"/>
</dbReference>
<name>A0A6L6INC4_9ENTR</name>
<comment type="caution">
    <text evidence="2">The sequence shown here is derived from an EMBL/GenBank/DDBJ whole genome shotgun (WGS) entry which is preliminary data.</text>
</comment>
<protein>
    <submittedName>
        <fullName evidence="2">Uncharacterized protein</fullName>
    </submittedName>
</protein>
<dbReference type="OrthoDB" id="8653499at2"/>
<organism evidence="2 3">
    <name type="scientific">Intestinirhabdus alba</name>
    <dbReference type="NCBI Taxonomy" id="2899544"/>
    <lineage>
        <taxon>Bacteria</taxon>
        <taxon>Pseudomonadati</taxon>
        <taxon>Pseudomonadota</taxon>
        <taxon>Gammaproteobacteria</taxon>
        <taxon>Enterobacterales</taxon>
        <taxon>Enterobacteriaceae</taxon>
        <taxon>Intestinirhabdus</taxon>
    </lineage>
</organism>
<feature type="signal peptide" evidence="1">
    <location>
        <begin position="1"/>
        <end position="17"/>
    </location>
</feature>
<reference evidence="2 3" key="1">
    <citation type="submission" date="2019-11" db="EMBL/GenBank/DDBJ databases">
        <title>Escherichia alba sp. nov. isolated from the gut of plastic-eating superworms Zophobas atratus.</title>
        <authorList>
            <person name="Yang Y."/>
        </authorList>
    </citation>
    <scope>NUCLEOTIDE SEQUENCE [LARGE SCALE GENOMIC DNA]</scope>
    <source>
        <strain evidence="3">BIT-B35</strain>
    </source>
</reference>
<gene>
    <name evidence="2" type="ORF">GJV78_15845</name>
</gene>
<keyword evidence="1" id="KW-0732">Signal</keyword>
<evidence type="ECO:0000256" key="1">
    <source>
        <dbReference type="SAM" id="SignalP"/>
    </source>
</evidence>
<evidence type="ECO:0000313" key="3">
    <source>
        <dbReference type="Proteomes" id="UP000477739"/>
    </source>
</evidence>
<accession>A0A6L6INC4</accession>
<keyword evidence="3" id="KW-1185">Reference proteome</keyword>
<dbReference type="RefSeq" id="WP_155109235.1">
    <property type="nucleotide sequence ID" value="NZ_WMJZ01000022.1"/>
</dbReference>
<proteinExistence type="predicted"/>